<dbReference type="AlphaFoldDB" id="X0VV94"/>
<dbReference type="PANTHER" id="PTHR22916">
    <property type="entry name" value="GLYCOSYLTRANSFERASE"/>
    <property type="match status" value="1"/>
</dbReference>
<dbReference type="GO" id="GO:0016758">
    <property type="term" value="F:hexosyltransferase activity"/>
    <property type="evidence" value="ECO:0007669"/>
    <property type="project" value="UniProtKB-ARBA"/>
</dbReference>
<accession>X0VV94</accession>
<evidence type="ECO:0000313" key="2">
    <source>
        <dbReference type="EMBL" id="GAG22205.1"/>
    </source>
</evidence>
<dbReference type="PANTHER" id="PTHR22916:SF3">
    <property type="entry name" value="UDP-GLCNAC:BETAGAL BETA-1,3-N-ACETYLGLUCOSAMINYLTRANSFERASE-LIKE PROTEIN 1"/>
    <property type="match status" value="1"/>
</dbReference>
<evidence type="ECO:0000259" key="1">
    <source>
        <dbReference type="Pfam" id="PF00535"/>
    </source>
</evidence>
<sequence length="254" mass="29285">GQKKKKNKLNLYDRKSIESIDLEIFPDGGISLKLGDIPDSELPNISICTPTADRRWIFPLAIRNFYNFIYPKNKVEWIILDDGENKIEEIIPRDPRVKYIYNPKKLDISSKRNKLVDLSKNDIIVFMDDDDYYAPESLLARVKALVKYSKNGVGCVGCIDVATFDIRVNKCSICSNGESYLTESSLAFTKEFHKQRSFRSGEKASEYRYFMEYRQNQMRSLPFQFVTIALSHDKNTTGELRAMTSGVNEAENMK</sequence>
<dbReference type="InterPro" id="IPR029044">
    <property type="entry name" value="Nucleotide-diphossugar_trans"/>
</dbReference>
<name>X0VV94_9ZZZZ</name>
<protein>
    <recommendedName>
        <fullName evidence="1">Glycosyltransferase 2-like domain-containing protein</fullName>
    </recommendedName>
</protein>
<comment type="caution">
    <text evidence="2">The sequence shown here is derived from an EMBL/GenBank/DDBJ whole genome shotgun (WGS) entry which is preliminary data.</text>
</comment>
<dbReference type="CDD" id="cd00761">
    <property type="entry name" value="Glyco_tranf_GTA_type"/>
    <property type="match status" value="1"/>
</dbReference>
<dbReference type="Pfam" id="PF00535">
    <property type="entry name" value="Glycos_transf_2"/>
    <property type="match status" value="1"/>
</dbReference>
<dbReference type="SUPFAM" id="SSF53448">
    <property type="entry name" value="Nucleotide-diphospho-sugar transferases"/>
    <property type="match status" value="1"/>
</dbReference>
<dbReference type="InterPro" id="IPR001173">
    <property type="entry name" value="Glyco_trans_2-like"/>
</dbReference>
<feature type="non-terminal residue" evidence="2">
    <location>
        <position position="1"/>
    </location>
</feature>
<organism evidence="2">
    <name type="scientific">marine sediment metagenome</name>
    <dbReference type="NCBI Taxonomy" id="412755"/>
    <lineage>
        <taxon>unclassified sequences</taxon>
        <taxon>metagenomes</taxon>
        <taxon>ecological metagenomes</taxon>
    </lineage>
</organism>
<dbReference type="EMBL" id="BARS01039724">
    <property type="protein sequence ID" value="GAG22205.1"/>
    <property type="molecule type" value="Genomic_DNA"/>
</dbReference>
<feature type="non-terminal residue" evidence="2">
    <location>
        <position position="254"/>
    </location>
</feature>
<dbReference type="Gene3D" id="3.90.550.10">
    <property type="entry name" value="Spore Coat Polysaccharide Biosynthesis Protein SpsA, Chain A"/>
    <property type="match status" value="1"/>
</dbReference>
<reference evidence="2" key="1">
    <citation type="journal article" date="2014" name="Front. Microbiol.">
        <title>High frequency of phylogenetically diverse reductive dehalogenase-homologous genes in deep subseafloor sedimentary metagenomes.</title>
        <authorList>
            <person name="Kawai M."/>
            <person name="Futagami T."/>
            <person name="Toyoda A."/>
            <person name="Takaki Y."/>
            <person name="Nishi S."/>
            <person name="Hori S."/>
            <person name="Arai W."/>
            <person name="Tsubouchi T."/>
            <person name="Morono Y."/>
            <person name="Uchiyama I."/>
            <person name="Ito T."/>
            <person name="Fujiyama A."/>
            <person name="Inagaki F."/>
            <person name="Takami H."/>
        </authorList>
    </citation>
    <scope>NUCLEOTIDE SEQUENCE</scope>
    <source>
        <strain evidence="2">Expedition CK06-06</strain>
    </source>
</reference>
<proteinExistence type="predicted"/>
<feature type="domain" description="Glycosyltransferase 2-like" evidence="1">
    <location>
        <begin position="47"/>
        <end position="155"/>
    </location>
</feature>
<gene>
    <name evidence="2" type="ORF">S01H1_60637</name>
</gene>